<dbReference type="GO" id="GO:0016614">
    <property type="term" value="F:oxidoreductase activity, acting on CH-OH group of donors"/>
    <property type="evidence" value="ECO:0007669"/>
    <property type="project" value="InterPro"/>
</dbReference>
<sequence>MRGTVRLRTRDYRDKPKVGPRYFTHEHDVRVMTYGLKPARRIAAQPALSGWTGAEPAPGPDVRSDDELLDHIHKTHNTVYHPSCTVKTGSDDDPSEDS</sequence>
<proteinExistence type="predicted"/>
<dbReference type="Proteomes" id="UP000657574">
    <property type="component" value="Unassembled WGS sequence"/>
</dbReference>
<gene>
    <name evidence="2" type="ORF">GCM10010121_007330</name>
</gene>
<dbReference type="InterPro" id="IPR007867">
    <property type="entry name" value="GMC_OxRtase_C"/>
</dbReference>
<evidence type="ECO:0000313" key="2">
    <source>
        <dbReference type="EMBL" id="GGI99628.1"/>
    </source>
</evidence>
<reference evidence="2" key="1">
    <citation type="journal article" date="2014" name="Int. J. Syst. Evol. Microbiol.">
        <title>Complete genome sequence of Corynebacterium casei LMG S-19264T (=DSM 44701T), isolated from a smear-ripened cheese.</title>
        <authorList>
            <consortium name="US DOE Joint Genome Institute (JGI-PGF)"/>
            <person name="Walter F."/>
            <person name="Albersmeier A."/>
            <person name="Kalinowski J."/>
            <person name="Ruckert C."/>
        </authorList>
    </citation>
    <scope>NUCLEOTIDE SEQUENCE</scope>
    <source>
        <strain evidence="2">JCM 3086</strain>
    </source>
</reference>
<dbReference type="Gene3D" id="3.30.560.10">
    <property type="entry name" value="Glucose Oxidase, domain 3"/>
    <property type="match status" value="1"/>
</dbReference>
<protein>
    <recommendedName>
        <fullName evidence="1">Glucose-methanol-choline oxidoreductase C-terminal domain-containing protein</fullName>
    </recommendedName>
</protein>
<organism evidence="2 3">
    <name type="scientific">Streptomyces brasiliensis</name>
    <dbReference type="NCBI Taxonomy" id="1954"/>
    <lineage>
        <taxon>Bacteria</taxon>
        <taxon>Bacillati</taxon>
        <taxon>Actinomycetota</taxon>
        <taxon>Actinomycetes</taxon>
        <taxon>Kitasatosporales</taxon>
        <taxon>Streptomycetaceae</taxon>
        <taxon>Streptomyces</taxon>
    </lineage>
</organism>
<dbReference type="AlphaFoldDB" id="A0A917K6R3"/>
<feature type="domain" description="Glucose-methanol-choline oxidoreductase C-terminal" evidence="1">
    <location>
        <begin position="2"/>
        <end position="95"/>
    </location>
</feature>
<dbReference type="PANTHER" id="PTHR11552">
    <property type="entry name" value="GLUCOSE-METHANOL-CHOLINE GMC OXIDOREDUCTASE"/>
    <property type="match status" value="1"/>
</dbReference>
<dbReference type="SUPFAM" id="SSF54373">
    <property type="entry name" value="FAD-linked reductases, C-terminal domain"/>
    <property type="match status" value="1"/>
</dbReference>
<comment type="caution">
    <text evidence="2">The sequence shown here is derived from an EMBL/GenBank/DDBJ whole genome shotgun (WGS) entry which is preliminary data.</text>
</comment>
<dbReference type="PANTHER" id="PTHR11552:SF147">
    <property type="entry name" value="CHOLINE DEHYDROGENASE, MITOCHONDRIAL"/>
    <property type="match status" value="1"/>
</dbReference>
<dbReference type="EMBL" id="BMQA01000002">
    <property type="protein sequence ID" value="GGI99628.1"/>
    <property type="molecule type" value="Genomic_DNA"/>
</dbReference>
<evidence type="ECO:0000313" key="3">
    <source>
        <dbReference type="Proteomes" id="UP000657574"/>
    </source>
</evidence>
<dbReference type="Pfam" id="PF05199">
    <property type="entry name" value="GMC_oxred_C"/>
    <property type="match status" value="1"/>
</dbReference>
<keyword evidence="3" id="KW-1185">Reference proteome</keyword>
<accession>A0A917K6R3</accession>
<reference evidence="2" key="2">
    <citation type="submission" date="2020-09" db="EMBL/GenBank/DDBJ databases">
        <authorList>
            <person name="Sun Q."/>
            <person name="Ohkuma M."/>
        </authorList>
    </citation>
    <scope>NUCLEOTIDE SEQUENCE</scope>
    <source>
        <strain evidence="2">JCM 3086</strain>
    </source>
</reference>
<name>A0A917K6R3_9ACTN</name>
<dbReference type="GO" id="GO:0050660">
    <property type="term" value="F:flavin adenine dinucleotide binding"/>
    <property type="evidence" value="ECO:0007669"/>
    <property type="project" value="InterPro"/>
</dbReference>
<evidence type="ECO:0000259" key="1">
    <source>
        <dbReference type="Pfam" id="PF05199"/>
    </source>
</evidence>
<dbReference type="InterPro" id="IPR012132">
    <property type="entry name" value="GMC_OxRdtase"/>
</dbReference>